<name>A0A318UK74_9SPHI</name>
<accession>A0A318UK74</accession>
<evidence type="ECO:0008006" key="4">
    <source>
        <dbReference type="Google" id="ProtNLM"/>
    </source>
</evidence>
<proteinExistence type="predicted"/>
<evidence type="ECO:0000313" key="3">
    <source>
        <dbReference type="Proteomes" id="UP000248198"/>
    </source>
</evidence>
<organism evidence="2 3">
    <name type="scientific">Pedobacter nutrimenti</name>
    <dbReference type="NCBI Taxonomy" id="1241337"/>
    <lineage>
        <taxon>Bacteria</taxon>
        <taxon>Pseudomonadati</taxon>
        <taxon>Bacteroidota</taxon>
        <taxon>Sphingobacteriia</taxon>
        <taxon>Sphingobacteriales</taxon>
        <taxon>Sphingobacteriaceae</taxon>
        <taxon>Pedobacter</taxon>
    </lineage>
</organism>
<dbReference type="RefSeq" id="WP_110834696.1">
    <property type="nucleotide sequence ID" value="NZ_QKLU01000012.1"/>
</dbReference>
<sequence length="283" mass="32024">MKTILSLTLVLFWIQTYSQTKKDTIYVNLKQTTYVVCKDSIDWFEVGSKEYAGKIMGNTFFLKPLKMGAGTTSLLIKSGDSHIYKTVVYSDQLSKTLYDLRMDPEVHQVNKTVSPKTPKKVKDPSPQDNEDQADTLKIKRQDKVFYTNALMKFMEIADPYKSIAVSKDRVVLSLGNAKISGNDVYLKYNVSNYSGHRLNLDQIEIIYINQSGHLLGSNTAFDTPIQSIAEKTVKYVDPSQRSVIGFVIPLENLGTKGKIFIRIKETQGKLLVLEVPMSLFQKN</sequence>
<evidence type="ECO:0000256" key="1">
    <source>
        <dbReference type="SAM" id="MobiDB-lite"/>
    </source>
</evidence>
<dbReference type="Proteomes" id="UP000248198">
    <property type="component" value="Unassembled WGS sequence"/>
</dbReference>
<protein>
    <recommendedName>
        <fullName evidence="4">DUF4138 domain-containing protein</fullName>
    </recommendedName>
</protein>
<feature type="region of interest" description="Disordered" evidence="1">
    <location>
        <begin position="108"/>
        <end position="134"/>
    </location>
</feature>
<evidence type="ECO:0000313" key="2">
    <source>
        <dbReference type="EMBL" id="PYF68438.1"/>
    </source>
</evidence>
<dbReference type="AlphaFoldDB" id="A0A318UK74"/>
<gene>
    <name evidence="2" type="ORF">B0O44_11222</name>
</gene>
<keyword evidence="3" id="KW-1185">Reference proteome</keyword>
<dbReference type="EMBL" id="QKLU01000012">
    <property type="protein sequence ID" value="PYF68438.1"/>
    <property type="molecule type" value="Genomic_DNA"/>
</dbReference>
<reference evidence="2 3" key="1">
    <citation type="submission" date="2018-06" db="EMBL/GenBank/DDBJ databases">
        <title>Genomic Encyclopedia of Archaeal and Bacterial Type Strains, Phase II (KMG-II): from individual species to whole genera.</title>
        <authorList>
            <person name="Goeker M."/>
        </authorList>
    </citation>
    <scope>NUCLEOTIDE SEQUENCE [LARGE SCALE GENOMIC DNA]</scope>
    <source>
        <strain evidence="2 3">DSM 27372</strain>
    </source>
</reference>
<comment type="caution">
    <text evidence="2">The sequence shown here is derived from an EMBL/GenBank/DDBJ whole genome shotgun (WGS) entry which is preliminary data.</text>
</comment>